<dbReference type="EMBL" id="FNQC01000041">
    <property type="protein sequence ID" value="SDZ59237.1"/>
    <property type="molecule type" value="Genomic_DNA"/>
</dbReference>
<dbReference type="InterPro" id="IPR051212">
    <property type="entry name" value="Type-I_RE_S_subunit"/>
</dbReference>
<evidence type="ECO:0000256" key="1">
    <source>
        <dbReference type="ARBA" id="ARBA00010923"/>
    </source>
</evidence>
<dbReference type="CDD" id="cd17246">
    <property type="entry name" value="RMtype1_S_SonII-TRD2-CR2_like"/>
    <property type="match status" value="1"/>
</dbReference>
<dbReference type="PANTHER" id="PTHR43140:SF1">
    <property type="entry name" value="TYPE I RESTRICTION ENZYME ECOKI SPECIFICITY SUBUNIT"/>
    <property type="match status" value="1"/>
</dbReference>
<feature type="domain" description="Type I restriction modification DNA specificity" evidence="4">
    <location>
        <begin position="291"/>
        <end position="418"/>
    </location>
</feature>
<dbReference type="SUPFAM" id="SSF116734">
    <property type="entry name" value="DNA methylase specificity domain"/>
    <property type="match status" value="2"/>
</dbReference>
<dbReference type="Pfam" id="PF01420">
    <property type="entry name" value="Methylase_S"/>
    <property type="match status" value="2"/>
</dbReference>
<dbReference type="Proteomes" id="UP000199663">
    <property type="component" value="Unassembled WGS sequence"/>
</dbReference>
<keyword evidence="3" id="KW-0238">DNA-binding</keyword>
<name>A0A1H3UAC7_9BACT</name>
<evidence type="ECO:0000313" key="6">
    <source>
        <dbReference type="Proteomes" id="UP000199663"/>
    </source>
</evidence>
<organism evidence="5 6">
    <name type="scientific">Rhodonellum ikkaensis</name>
    <dbReference type="NCBI Taxonomy" id="336829"/>
    <lineage>
        <taxon>Bacteria</taxon>
        <taxon>Pseudomonadati</taxon>
        <taxon>Bacteroidota</taxon>
        <taxon>Cytophagia</taxon>
        <taxon>Cytophagales</taxon>
        <taxon>Cytophagaceae</taxon>
        <taxon>Rhodonellum</taxon>
    </lineage>
</organism>
<sequence>MNKYWIELKLGEVLKTTSGGTPSRSNSNYYTGSIPWVKSGELNQNTILETEEHISEEAVKNSSAKIFPKGTLLIALYGATIGKLAFLGINAATNQAVCGIFKNEGIESKFLYYFLFHNRRKLVEKGAGGAQPNISQTILKNLPIVIAPLPEQRAIVARIEELFSELDHSISNLNSAQAKLEIYRQAVLKKAFEGGFTEEWRKTNSSISGEEIIGQIKIEQKKWIDIETIKGNSEAKRLKSKLNKVKSTFSEFKELPPSWTWTTILESSNLVVDCHNKTAPYEKDGVFLIRTTNVKNGRLNLLSGIRFVSQKTFDYWSRRCVPESGDLLFTREAPMGEIAIIPENTQVCLGQRMMLFRVFNDFLEKRYLYYAIQDPLFQERMDKSAIGTGVKHLRVGDVENLSFPICSPSEQIQIVQEIESRLSVADKMAETIRTSLQKAEALRQSILKKAFEGKLLTEAELEACRKEADWEPAEKLFERIKSERKK</sequence>
<dbReference type="InterPro" id="IPR000055">
    <property type="entry name" value="Restrct_endonuc_typeI_TRD"/>
</dbReference>
<evidence type="ECO:0000256" key="3">
    <source>
        <dbReference type="ARBA" id="ARBA00023125"/>
    </source>
</evidence>
<feature type="domain" description="Type I restriction modification DNA specificity" evidence="4">
    <location>
        <begin position="4"/>
        <end position="170"/>
    </location>
</feature>
<dbReference type="InterPro" id="IPR044946">
    <property type="entry name" value="Restrct_endonuc_typeI_TRD_sf"/>
</dbReference>
<dbReference type="Gene3D" id="3.90.220.20">
    <property type="entry name" value="DNA methylase specificity domains"/>
    <property type="match status" value="2"/>
</dbReference>
<evidence type="ECO:0000256" key="2">
    <source>
        <dbReference type="ARBA" id="ARBA00022747"/>
    </source>
</evidence>
<accession>A0A1H3UAC7</accession>
<proteinExistence type="inferred from homology"/>
<keyword evidence="2" id="KW-0680">Restriction system</keyword>
<comment type="caution">
    <text evidence="5">The sequence shown here is derived from an EMBL/GenBank/DDBJ whole genome shotgun (WGS) entry which is preliminary data.</text>
</comment>
<keyword evidence="6" id="KW-1185">Reference proteome</keyword>
<protein>
    <submittedName>
        <fullName evidence="5">Type I restriction enzyme, S subunit</fullName>
    </submittedName>
</protein>
<reference evidence="5 6" key="1">
    <citation type="submission" date="2016-10" db="EMBL/GenBank/DDBJ databases">
        <authorList>
            <person name="Varghese N."/>
            <person name="Submissions S."/>
        </authorList>
    </citation>
    <scope>NUCLEOTIDE SEQUENCE [LARGE SCALE GENOMIC DNA]</scope>
    <source>
        <strain evidence="5 6">DSM 17997</strain>
    </source>
</reference>
<evidence type="ECO:0000313" key="5">
    <source>
        <dbReference type="EMBL" id="SDZ59237.1"/>
    </source>
</evidence>
<gene>
    <name evidence="5" type="ORF">SAMN05444412_1413</name>
</gene>
<evidence type="ECO:0000259" key="4">
    <source>
        <dbReference type="Pfam" id="PF01420"/>
    </source>
</evidence>
<dbReference type="PANTHER" id="PTHR43140">
    <property type="entry name" value="TYPE-1 RESTRICTION ENZYME ECOKI SPECIFICITY PROTEIN"/>
    <property type="match status" value="1"/>
</dbReference>
<comment type="similarity">
    <text evidence="1">Belongs to the type-I restriction system S methylase family.</text>
</comment>
<dbReference type="CDD" id="cd17515">
    <property type="entry name" value="RMtype1_S_MjaORF132P_Sau1132ORF3780P-TRD1-CR1_like"/>
    <property type="match status" value="1"/>
</dbReference>